<dbReference type="InterPro" id="IPR036869">
    <property type="entry name" value="J_dom_sf"/>
</dbReference>
<dbReference type="GO" id="GO:0005737">
    <property type="term" value="C:cytoplasm"/>
    <property type="evidence" value="ECO:0007669"/>
    <property type="project" value="TreeGrafter"/>
</dbReference>
<evidence type="ECO:0000313" key="3">
    <source>
        <dbReference type="EMBL" id="PHZ11502.1"/>
    </source>
</evidence>
<evidence type="ECO:0000313" key="4">
    <source>
        <dbReference type="Proteomes" id="UP000242254"/>
    </source>
</evidence>
<dbReference type="SMART" id="SM00271">
    <property type="entry name" value="DnaJ"/>
    <property type="match status" value="1"/>
</dbReference>
<evidence type="ECO:0000256" key="1">
    <source>
        <dbReference type="ARBA" id="ARBA00023186"/>
    </source>
</evidence>
<keyword evidence="4" id="KW-1185">Reference proteome</keyword>
<dbReference type="InterPro" id="IPR001623">
    <property type="entry name" value="DnaJ_domain"/>
</dbReference>
<proteinExistence type="predicted"/>
<keyword evidence="1" id="KW-0143">Chaperone</keyword>
<dbReference type="Gene3D" id="1.10.287.110">
    <property type="entry name" value="DnaJ domain"/>
    <property type="match status" value="1"/>
</dbReference>
<dbReference type="PRINTS" id="PR00625">
    <property type="entry name" value="JDOMAIN"/>
</dbReference>
<dbReference type="RefSeq" id="XP_023465210.1">
    <property type="nucleotide sequence ID" value="XM_023610923.1"/>
</dbReference>
<sequence>MQSIFDLKKEEDLYSILNCVDSSTSEQIRTEYKRLALQHHPDKNSNSAQFDKIKAAYDILGDPAKRALYDRWKASGLIIPFSQFAQLGTHAQTVHWQSLPSQLTITDHDNSSHVDMTSIRAPSTNSQRVQVESTSFWKKKDYIIQDRPN</sequence>
<dbReference type="PROSITE" id="PS50076">
    <property type="entry name" value="DNAJ_2"/>
    <property type="match status" value="1"/>
</dbReference>
<dbReference type="GeneID" id="35441913"/>
<dbReference type="STRING" id="1340429.A0A2G4SRX9"/>
<organism evidence="3 4">
    <name type="scientific">Rhizopus microsporus ATCC 52813</name>
    <dbReference type="NCBI Taxonomy" id="1340429"/>
    <lineage>
        <taxon>Eukaryota</taxon>
        <taxon>Fungi</taxon>
        <taxon>Fungi incertae sedis</taxon>
        <taxon>Mucoromycota</taxon>
        <taxon>Mucoromycotina</taxon>
        <taxon>Mucoromycetes</taxon>
        <taxon>Mucorales</taxon>
        <taxon>Mucorineae</taxon>
        <taxon>Rhizopodaceae</taxon>
        <taxon>Rhizopus</taxon>
    </lineage>
</organism>
<dbReference type="PANTHER" id="PTHR44500">
    <property type="entry name" value="DNAJ HOMOLOG SUBFAMILY C MEMBER 12"/>
    <property type="match status" value="1"/>
</dbReference>
<dbReference type="AlphaFoldDB" id="A0A2G4SRX9"/>
<dbReference type="CDD" id="cd06257">
    <property type="entry name" value="DnaJ"/>
    <property type="match status" value="1"/>
</dbReference>
<feature type="domain" description="J" evidence="2">
    <location>
        <begin position="12"/>
        <end position="73"/>
    </location>
</feature>
<gene>
    <name evidence="3" type="ORF">RHIMIDRAFT_25207</name>
</gene>
<reference evidence="3 4" key="1">
    <citation type="journal article" date="2016" name="Proc. Natl. Acad. Sci. U.S.A.">
        <title>Lipid metabolic changes in an early divergent fungus govern the establishment of a mutualistic symbiosis with endobacteria.</title>
        <authorList>
            <person name="Lastovetsky O.A."/>
            <person name="Gaspar M.L."/>
            <person name="Mondo S.J."/>
            <person name="LaButti K.M."/>
            <person name="Sandor L."/>
            <person name="Grigoriev I.V."/>
            <person name="Henry S.A."/>
            <person name="Pawlowska T.E."/>
        </authorList>
    </citation>
    <scope>NUCLEOTIDE SEQUENCE [LARGE SCALE GENOMIC DNA]</scope>
    <source>
        <strain evidence="3 4">ATCC 52813</strain>
    </source>
</reference>
<name>A0A2G4SRX9_RHIZD</name>
<dbReference type="PROSITE" id="PS00636">
    <property type="entry name" value="DNAJ_1"/>
    <property type="match status" value="1"/>
</dbReference>
<dbReference type="Pfam" id="PF00226">
    <property type="entry name" value="DnaJ"/>
    <property type="match status" value="1"/>
</dbReference>
<dbReference type="InterPro" id="IPR029827">
    <property type="entry name" value="JDP1-like"/>
</dbReference>
<evidence type="ECO:0000259" key="2">
    <source>
        <dbReference type="PROSITE" id="PS50076"/>
    </source>
</evidence>
<dbReference type="InterPro" id="IPR018253">
    <property type="entry name" value="DnaJ_domain_CS"/>
</dbReference>
<dbReference type="Proteomes" id="UP000242254">
    <property type="component" value="Unassembled WGS sequence"/>
</dbReference>
<protein>
    <submittedName>
        <fullName evidence="3">DnaJ-domain-containing protein</fullName>
    </submittedName>
</protein>
<dbReference type="EMBL" id="KZ303852">
    <property type="protein sequence ID" value="PHZ11502.1"/>
    <property type="molecule type" value="Genomic_DNA"/>
</dbReference>
<dbReference type="SUPFAM" id="SSF46565">
    <property type="entry name" value="Chaperone J-domain"/>
    <property type="match status" value="1"/>
</dbReference>
<accession>A0A2G4SRX9</accession>
<dbReference type="PANTHER" id="PTHR44500:SF1">
    <property type="entry name" value="DNAJ HOMOLOG SUBFAMILY C MEMBER 12"/>
    <property type="match status" value="1"/>
</dbReference>